<evidence type="ECO:0000256" key="9">
    <source>
        <dbReference type="ARBA" id="ARBA00022833"/>
    </source>
</evidence>
<protein>
    <recommendedName>
        <fullName evidence="15">ATP-dependent zinc metalloprotease FtsH</fullName>
        <ecNumber evidence="15">3.4.24.-</ecNumber>
    </recommendedName>
</protein>
<dbReference type="GO" id="GO:0006508">
    <property type="term" value="P:proteolysis"/>
    <property type="evidence" value="ECO:0007669"/>
    <property type="project" value="UniProtKB-KW"/>
</dbReference>
<dbReference type="GO" id="GO:0005524">
    <property type="term" value="F:ATP binding"/>
    <property type="evidence" value="ECO:0007669"/>
    <property type="project" value="UniProtKB-UniRule"/>
</dbReference>
<dbReference type="Pfam" id="PF06480">
    <property type="entry name" value="FtsH_ext"/>
    <property type="match status" value="1"/>
</dbReference>
<dbReference type="Gene3D" id="1.10.8.60">
    <property type="match status" value="1"/>
</dbReference>
<organism evidence="18 19">
    <name type="scientific">Candidatus Magasanikbacteria bacterium GW2011_GWA2_42_32</name>
    <dbReference type="NCBI Taxonomy" id="1619039"/>
    <lineage>
        <taxon>Bacteria</taxon>
        <taxon>Candidatus Magasanikiibacteriota</taxon>
    </lineage>
</organism>
<dbReference type="InterPro" id="IPR037219">
    <property type="entry name" value="Peptidase_M41-like"/>
</dbReference>
<dbReference type="GO" id="GO:0008270">
    <property type="term" value="F:zinc ion binding"/>
    <property type="evidence" value="ECO:0007669"/>
    <property type="project" value="UniProtKB-UniRule"/>
</dbReference>
<dbReference type="SMART" id="SM00382">
    <property type="entry name" value="AAA"/>
    <property type="match status" value="1"/>
</dbReference>
<dbReference type="FunFam" id="3.40.50.300:FF:000001">
    <property type="entry name" value="ATP-dependent zinc metalloprotease FtsH"/>
    <property type="match status" value="1"/>
</dbReference>
<dbReference type="Proteomes" id="UP000034837">
    <property type="component" value="Unassembled WGS sequence"/>
</dbReference>
<dbReference type="GO" id="GO:0004176">
    <property type="term" value="F:ATP-dependent peptidase activity"/>
    <property type="evidence" value="ECO:0007669"/>
    <property type="project" value="InterPro"/>
</dbReference>
<gene>
    <name evidence="15" type="primary">ftsH</name>
    <name evidence="18" type="ORF">UV20_C0026G0004</name>
</gene>
<dbReference type="GO" id="GO:0030163">
    <property type="term" value="P:protein catabolic process"/>
    <property type="evidence" value="ECO:0007669"/>
    <property type="project" value="UniProtKB-UniRule"/>
</dbReference>
<feature type="transmembrane region" description="Helical" evidence="15">
    <location>
        <begin position="133"/>
        <end position="157"/>
    </location>
</feature>
<dbReference type="GO" id="GO:0004222">
    <property type="term" value="F:metalloendopeptidase activity"/>
    <property type="evidence" value="ECO:0007669"/>
    <property type="project" value="InterPro"/>
</dbReference>
<dbReference type="InterPro" id="IPR005936">
    <property type="entry name" value="FtsH"/>
</dbReference>
<dbReference type="GO" id="GO:0016887">
    <property type="term" value="F:ATP hydrolysis activity"/>
    <property type="evidence" value="ECO:0007669"/>
    <property type="project" value="UniProtKB-UniRule"/>
</dbReference>
<keyword evidence="9 15" id="KW-0862">Zinc</keyword>
<keyword evidence="13 15" id="KW-0472">Membrane</keyword>
<dbReference type="InterPro" id="IPR003593">
    <property type="entry name" value="AAA+_ATPase"/>
</dbReference>
<dbReference type="InterPro" id="IPR003959">
    <property type="entry name" value="ATPase_AAA_core"/>
</dbReference>
<evidence type="ECO:0000256" key="11">
    <source>
        <dbReference type="ARBA" id="ARBA00022989"/>
    </source>
</evidence>
<evidence type="ECO:0000256" key="16">
    <source>
        <dbReference type="RuleBase" id="RU003651"/>
    </source>
</evidence>
<dbReference type="FunFam" id="1.10.8.60:FF:000001">
    <property type="entry name" value="ATP-dependent zinc metalloprotease FtsH"/>
    <property type="match status" value="1"/>
</dbReference>
<proteinExistence type="inferred from homology"/>
<feature type="active site" evidence="15">
    <location>
        <position position="451"/>
    </location>
</feature>
<evidence type="ECO:0000256" key="8">
    <source>
        <dbReference type="ARBA" id="ARBA00022801"/>
    </source>
</evidence>
<evidence type="ECO:0000259" key="17">
    <source>
        <dbReference type="SMART" id="SM00382"/>
    </source>
</evidence>
<dbReference type="PANTHER" id="PTHR23076">
    <property type="entry name" value="METALLOPROTEASE M41 FTSH"/>
    <property type="match status" value="1"/>
</dbReference>
<feature type="binding site" evidence="15">
    <location>
        <position position="450"/>
    </location>
    <ligand>
        <name>Zn(2+)</name>
        <dbReference type="ChEBI" id="CHEBI:29105"/>
        <note>catalytic</note>
    </ligand>
</feature>
<feature type="binding site" evidence="15">
    <location>
        <position position="526"/>
    </location>
    <ligand>
        <name>Zn(2+)</name>
        <dbReference type="ChEBI" id="CHEBI:29105"/>
        <note>catalytic</note>
    </ligand>
</feature>
<keyword evidence="8 15" id="KW-0378">Hydrolase</keyword>
<keyword evidence="3 15" id="KW-1003">Cell membrane</keyword>
<evidence type="ECO:0000256" key="3">
    <source>
        <dbReference type="ARBA" id="ARBA00022475"/>
    </source>
</evidence>
<evidence type="ECO:0000256" key="12">
    <source>
        <dbReference type="ARBA" id="ARBA00023049"/>
    </source>
</evidence>
<evidence type="ECO:0000256" key="10">
    <source>
        <dbReference type="ARBA" id="ARBA00022840"/>
    </source>
</evidence>
<dbReference type="Pfam" id="PF00004">
    <property type="entry name" value="AAA"/>
    <property type="match status" value="1"/>
</dbReference>
<dbReference type="Pfam" id="PF01434">
    <property type="entry name" value="Peptidase_M41"/>
    <property type="match status" value="1"/>
</dbReference>
<feature type="domain" description="AAA+ ATPase" evidence="17">
    <location>
        <begin position="220"/>
        <end position="359"/>
    </location>
</feature>
<feature type="binding site" evidence="15">
    <location>
        <begin position="228"/>
        <end position="235"/>
    </location>
    <ligand>
        <name>ATP</name>
        <dbReference type="ChEBI" id="CHEBI:30616"/>
    </ligand>
</feature>
<keyword evidence="6 15" id="KW-0479">Metal-binding</keyword>
<evidence type="ECO:0000313" key="18">
    <source>
        <dbReference type="EMBL" id="KKS55373.1"/>
    </source>
</evidence>
<dbReference type="Pfam" id="PF17862">
    <property type="entry name" value="AAA_lid_3"/>
    <property type="match status" value="1"/>
</dbReference>
<comment type="similarity">
    <text evidence="14 15">In the central section; belongs to the AAA ATPase family.</text>
</comment>
<name>A0A0G1D0D4_9BACT</name>
<keyword evidence="5 15" id="KW-0812">Transmembrane</keyword>
<dbReference type="EC" id="3.4.24.-" evidence="15"/>
<dbReference type="NCBIfam" id="TIGR01241">
    <property type="entry name" value="FtsH_fam"/>
    <property type="match status" value="1"/>
</dbReference>
<dbReference type="Gene3D" id="3.40.50.300">
    <property type="entry name" value="P-loop containing nucleotide triphosphate hydrolases"/>
    <property type="match status" value="1"/>
</dbReference>
<sequence length="630" mass="69926">MKQNQNQKQSQKNNKKFFKKRTPNTISTLLRNFGLFTLILVILSGVFALFNGGLKTDTENISFSALIEEINKGQIKNIIVDQDRLTITFQNEEIKKSVKEPESSLSELLTFYGVEKDIIKNLNIEVKTSNKNAFLFTTILGTVLPILLIGGFMWYLIRATQKKQGDAFGFGRAGARLDQNEKNKITFKDVANLKEAKEELEDVVDFLKNPGKYHDIGAKIPRGVILMGSPGTGKTLLARAVSGEAGVPFFHISGSQFVEMFVGVGAARVRDLFKTAKKTAPSIIFIDEIDAVGRQRGTGLGGGHDEREQTLNQILVEMDGFDKETHVIVLAGTNRPDVLDPALLRPGRFDRRVVLDLPDIKAREEILAIHSKGKKMSDKINLKEIAEHTPGFSGADLENILNEAAIATAKEKRNIILQSDLLSSIEKVLLGPEKRSRVFSKKEREITAYHEAGHALVAYNMPHSDPVRKVSIISRGHAGGYTLKLPTEDRSYHSYSQFLADLAMMMGGYSAEKIMFNEVTTGASSDLHKASELARDLVTKYGMSSNLGPISFNGSHGMVFLGKDMVDRRNYSEQVAAKIDMEISKFINNAFKVAQDIIKDKKKDLEKIAKALLEKETLDGNELKALLSTF</sequence>
<keyword evidence="11 15" id="KW-1133">Transmembrane helix</keyword>
<evidence type="ECO:0000256" key="5">
    <source>
        <dbReference type="ARBA" id="ARBA00022692"/>
    </source>
</evidence>
<evidence type="ECO:0000256" key="14">
    <source>
        <dbReference type="ARBA" id="ARBA00061570"/>
    </source>
</evidence>
<evidence type="ECO:0000256" key="4">
    <source>
        <dbReference type="ARBA" id="ARBA00022670"/>
    </source>
</evidence>
<evidence type="ECO:0000256" key="13">
    <source>
        <dbReference type="ARBA" id="ARBA00023136"/>
    </source>
</evidence>
<evidence type="ECO:0000256" key="1">
    <source>
        <dbReference type="ARBA" id="ARBA00004370"/>
    </source>
</evidence>
<keyword evidence="12 15" id="KW-0482">Metalloprotease</keyword>
<comment type="similarity">
    <text evidence="2 15">In the C-terminal section; belongs to the peptidase M41 family.</text>
</comment>
<dbReference type="EMBL" id="LCDO01000026">
    <property type="protein sequence ID" value="KKS55373.1"/>
    <property type="molecule type" value="Genomic_DNA"/>
</dbReference>
<comment type="similarity">
    <text evidence="16">Belongs to the AAA ATPase family.</text>
</comment>
<evidence type="ECO:0000256" key="6">
    <source>
        <dbReference type="ARBA" id="ARBA00022723"/>
    </source>
</evidence>
<dbReference type="InterPro" id="IPR000642">
    <property type="entry name" value="Peptidase_M41"/>
</dbReference>
<dbReference type="CDD" id="cd19501">
    <property type="entry name" value="RecA-like_FtsH"/>
    <property type="match status" value="1"/>
</dbReference>
<dbReference type="PATRIC" id="fig|1619039.3.peg.1236"/>
<dbReference type="GO" id="GO:0005886">
    <property type="term" value="C:plasma membrane"/>
    <property type="evidence" value="ECO:0007669"/>
    <property type="project" value="UniProtKB-SubCell"/>
</dbReference>
<evidence type="ECO:0000313" key="19">
    <source>
        <dbReference type="Proteomes" id="UP000034837"/>
    </source>
</evidence>
<feature type="transmembrane region" description="Helical" evidence="15">
    <location>
        <begin position="29"/>
        <end position="50"/>
    </location>
</feature>
<comment type="cofactor">
    <cofactor evidence="15">
        <name>Zn(2+)</name>
        <dbReference type="ChEBI" id="CHEBI:29105"/>
    </cofactor>
    <text evidence="15">Binds 1 zinc ion per subunit.</text>
</comment>
<dbReference type="PROSITE" id="PS00674">
    <property type="entry name" value="AAA"/>
    <property type="match status" value="1"/>
</dbReference>
<evidence type="ECO:0000256" key="7">
    <source>
        <dbReference type="ARBA" id="ARBA00022741"/>
    </source>
</evidence>
<accession>A0A0G1D0D4</accession>
<dbReference type="InterPro" id="IPR011546">
    <property type="entry name" value="Pept_M41_FtsH_extracell"/>
</dbReference>
<comment type="function">
    <text evidence="15">Acts as a processive, ATP-dependent zinc metallopeptidase for both cytoplasmic and membrane proteins. Plays a role in the quality control of integral membrane proteins.</text>
</comment>
<comment type="caution">
    <text evidence="18">The sequence shown here is derived from an EMBL/GenBank/DDBJ whole genome shotgun (WGS) entry which is preliminary data.</text>
</comment>
<evidence type="ECO:0000256" key="2">
    <source>
        <dbReference type="ARBA" id="ARBA00010044"/>
    </source>
</evidence>
<dbReference type="SUPFAM" id="SSF52540">
    <property type="entry name" value="P-loop containing nucleoside triphosphate hydrolases"/>
    <property type="match status" value="1"/>
</dbReference>
<dbReference type="AlphaFoldDB" id="A0A0G1D0D4"/>
<dbReference type="SUPFAM" id="SSF140990">
    <property type="entry name" value="FtsH protease domain-like"/>
    <property type="match status" value="1"/>
</dbReference>
<dbReference type="PANTHER" id="PTHR23076:SF97">
    <property type="entry name" value="ATP-DEPENDENT ZINC METALLOPROTEASE YME1L1"/>
    <property type="match status" value="1"/>
</dbReference>
<dbReference type="InterPro" id="IPR027417">
    <property type="entry name" value="P-loop_NTPase"/>
</dbReference>
<dbReference type="FunFam" id="1.20.58.760:FF:000001">
    <property type="entry name" value="ATP-dependent zinc metalloprotease FtsH"/>
    <property type="match status" value="1"/>
</dbReference>
<comment type="subunit">
    <text evidence="15">Homohexamer.</text>
</comment>
<reference evidence="18 19" key="1">
    <citation type="journal article" date="2015" name="Nature">
        <title>rRNA introns, odd ribosomes, and small enigmatic genomes across a large radiation of phyla.</title>
        <authorList>
            <person name="Brown C.T."/>
            <person name="Hug L.A."/>
            <person name="Thomas B.C."/>
            <person name="Sharon I."/>
            <person name="Castelle C.J."/>
            <person name="Singh A."/>
            <person name="Wilkins M.J."/>
            <person name="Williams K.H."/>
            <person name="Banfield J.F."/>
        </authorList>
    </citation>
    <scope>NUCLEOTIDE SEQUENCE [LARGE SCALE GENOMIC DNA]</scope>
</reference>
<dbReference type="InterPro" id="IPR041569">
    <property type="entry name" value="AAA_lid_3"/>
</dbReference>
<comment type="subcellular location">
    <subcellularLocation>
        <location evidence="15">Cell membrane</location>
        <topology evidence="15">Multi-pass membrane protein</topology>
        <orientation evidence="15">Cytoplasmic side</orientation>
    </subcellularLocation>
    <subcellularLocation>
        <location evidence="1">Membrane</location>
    </subcellularLocation>
</comment>
<dbReference type="HAMAP" id="MF_01458">
    <property type="entry name" value="FtsH"/>
    <property type="match status" value="1"/>
</dbReference>
<keyword evidence="10 15" id="KW-0067">ATP-binding</keyword>
<dbReference type="Gene3D" id="1.20.58.760">
    <property type="entry name" value="Peptidase M41"/>
    <property type="match status" value="1"/>
</dbReference>
<dbReference type="InterPro" id="IPR003960">
    <property type="entry name" value="ATPase_AAA_CS"/>
</dbReference>
<feature type="binding site" evidence="15">
    <location>
        <position position="454"/>
    </location>
    <ligand>
        <name>Zn(2+)</name>
        <dbReference type="ChEBI" id="CHEBI:29105"/>
        <note>catalytic</note>
    </ligand>
</feature>
<evidence type="ECO:0000256" key="15">
    <source>
        <dbReference type="HAMAP-Rule" id="MF_01458"/>
    </source>
</evidence>
<keyword evidence="4 15" id="KW-0645">Protease</keyword>
<keyword evidence="7 15" id="KW-0547">Nucleotide-binding</keyword>